<dbReference type="PANTHER" id="PTHR30015">
    <property type="entry name" value="MRR RESTRICTION SYSTEM PROTEIN"/>
    <property type="match status" value="1"/>
</dbReference>
<protein>
    <submittedName>
        <fullName evidence="3">Restriction system protein</fullName>
    </submittedName>
</protein>
<evidence type="ECO:0000259" key="2">
    <source>
        <dbReference type="Pfam" id="PF14338"/>
    </source>
</evidence>
<dbReference type="Gene3D" id="3.40.1350.10">
    <property type="match status" value="1"/>
</dbReference>
<dbReference type="Pfam" id="PF14338">
    <property type="entry name" value="Mrr_N"/>
    <property type="match status" value="1"/>
</dbReference>
<sequence length="309" mass="33976">MSESPTESGVPIWPHFLPYVLRVLDSGETVPRRDLVERVLDAAKISNEARKETLAAGDGRAENRVGWALTNLYKAGWVERPQRAVYRITETGRSWFTQNPNATLSFSEATQLFKDYWPQTTPATGLSSIATPTPETNDLDPIEQVESGVAQLRENVAEELLRRLRESNPTFFEDAVVSVLLAMGYGGAEQRGKRIGGTGDGGVDGVIDQDALGLDQIYVQAKRYADGNSVGRESIQAFMGALHGFGAHRGVFITSSRFTQAARDYASAVPTRIVLIDGKRLAELMIKYGVGVQVKQSYAVVEIDEDFFE</sequence>
<accession>A0A839FTR8</accession>
<evidence type="ECO:0000259" key="1">
    <source>
        <dbReference type="Pfam" id="PF04471"/>
    </source>
</evidence>
<name>A0A839FTR8_9MICC</name>
<dbReference type="Proteomes" id="UP000546252">
    <property type="component" value="Unassembled WGS sequence"/>
</dbReference>
<dbReference type="GO" id="GO:0003677">
    <property type="term" value="F:DNA binding"/>
    <property type="evidence" value="ECO:0007669"/>
    <property type="project" value="InterPro"/>
</dbReference>
<dbReference type="InterPro" id="IPR011335">
    <property type="entry name" value="Restrct_endonuc-II-like"/>
</dbReference>
<dbReference type="EMBL" id="JACJIH010000001">
    <property type="protein sequence ID" value="MBA8921273.1"/>
    <property type="molecule type" value="Genomic_DNA"/>
</dbReference>
<evidence type="ECO:0000313" key="4">
    <source>
        <dbReference type="Proteomes" id="UP000546252"/>
    </source>
</evidence>
<dbReference type="AlphaFoldDB" id="A0A839FTR8"/>
<dbReference type="InterPro" id="IPR007560">
    <property type="entry name" value="Restrct_endonuc_IV_Mrr"/>
</dbReference>
<feature type="domain" description="Restriction endonuclease type IV Mrr" evidence="1">
    <location>
        <begin position="165"/>
        <end position="285"/>
    </location>
</feature>
<proteinExistence type="predicted"/>
<dbReference type="GO" id="GO:0009307">
    <property type="term" value="P:DNA restriction-modification system"/>
    <property type="evidence" value="ECO:0007669"/>
    <property type="project" value="InterPro"/>
</dbReference>
<dbReference type="InterPro" id="IPR011856">
    <property type="entry name" value="tRNA_endonuc-like_dom_sf"/>
</dbReference>
<dbReference type="InterPro" id="IPR036388">
    <property type="entry name" value="WH-like_DNA-bd_sf"/>
</dbReference>
<feature type="domain" description="Restriction system protein Mrr-like N-terminal" evidence="2">
    <location>
        <begin position="15"/>
        <end position="96"/>
    </location>
</feature>
<reference evidence="3 4" key="1">
    <citation type="submission" date="2020-08" db="EMBL/GenBank/DDBJ databases">
        <title>Sequencing the genomes of 1000 actinobacteria strains.</title>
        <authorList>
            <person name="Klenk H.-P."/>
        </authorList>
    </citation>
    <scope>NUCLEOTIDE SEQUENCE [LARGE SCALE GENOMIC DNA]</scope>
    <source>
        <strain evidence="3 4">DSM 19081</strain>
    </source>
</reference>
<dbReference type="GO" id="GO:0015666">
    <property type="term" value="F:restriction endodeoxyribonuclease activity"/>
    <property type="evidence" value="ECO:0007669"/>
    <property type="project" value="TreeGrafter"/>
</dbReference>
<dbReference type="InterPro" id="IPR025745">
    <property type="entry name" value="Mrr-like_N_dom"/>
</dbReference>
<dbReference type="Gene3D" id="1.10.10.10">
    <property type="entry name" value="Winged helix-like DNA-binding domain superfamily/Winged helix DNA-binding domain"/>
    <property type="match status" value="1"/>
</dbReference>
<dbReference type="InterPro" id="IPR052906">
    <property type="entry name" value="Type_IV_Methyl-Rstrct_Enzyme"/>
</dbReference>
<dbReference type="PANTHER" id="PTHR30015:SF7">
    <property type="entry name" value="TYPE IV METHYL-DIRECTED RESTRICTION ENZYME ECOKMRR"/>
    <property type="match status" value="1"/>
</dbReference>
<dbReference type="RefSeq" id="WP_182495311.1">
    <property type="nucleotide sequence ID" value="NZ_BAAAKT010000004.1"/>
</dbReference>
<evidence type="ECO:0000313" key="3">
    <source>
        <dbReference type="EMBL" id="MBA8921273.1"/>
    </source>
</evidence>
<comment type="caution">
    <text evidence="3">The sequence shown here is derived from an EMBL/GenBank/DDBJ whole genome shotgun (WGS) entry which is preliminary data.</text>
</comment>
<gene>
    <name evidence="3" type="ORF">HNR24_001206</name>
</gene>
<organism evidence="3 4">
    <name type="scientific">Nesterenkonia jeotgali</name>
    <dbReference type="NCBI Taxonomy" id="317018"/>
    <lineage>
        <taxon>Bacteria</taxon>
        <taxon>Bacillati</taxon>
        <taxon>Actinomycetota</taxon>
        <taxon>Actinomycetes</taxon>
        <taxon>Micrococcales</taxon>
        <taxon>Micrococcaceae</taxon>
        <taxon>Nesterenkonia</taxon>
    </lineage>
</organism>
<dbReference type="SUPFAM" id="SSF52980">
    <property type="entry name" value="Restriction endonuclease-like"/>
    <property type="match status" value="1"/>
</dbReference>
<dbReference type="Pfam" id="PF04471">
    <property type="entry name" value="Mrr_cat"/>
    <property type="match status" value="1"/>
</dbReference>